<keyword evidence="3" id="KW-1185">Reference proteome</keyword>
<comment type="caution">
    <text evidence="2">The sequence shown here is derived from an EMBL/GenBank/DDBJ whole genome shotgun (WGS) entry which is preliminary data.</text>
</comment>
<dbReference type="InterPro" id="IPR029501">
    <property type="entry name" value="EndoU_bac"/>
</dbReference>
<reference evidence="2 3" key="1">
    <citation type="submission" date="2023-10" db="EMBL/GenBank/DDBJ databases">
        <title>Virgibacillus halophilus 5B73C genome.</title>
        <authorList>
            <person name="Miliotis G."/>
            <person name="Sengupta P."/>
            <person name="Hameed A."/>
            <person name="Chuvochina M."/>
            <person name="Mcdonagh F."/>
            <person name="Simpson A.C."/>
            <person name="Singh N.K."/>
            <person name="Rekha P.D."/>
            <person name="Raman K."/>
            <person name="Hugenholtz P."/>
            <person name="Venkateswaran K."/>
        </authorList>
    </citation>
    <scope>NUCLEOTIDE SEQUENCE [LARGE SCALE GENOMIC DNA]</scope>
    <source>
        <strain evidence="2 3">5B73C</strain>
    </source>
</reference>
<sequence>MSTPHTDIASISDLQDTGHFRHGALAHIFEGEINRRGDAVGFHYDGLPTKKGRVISGTKSKPNRYGVYEAKVEVNGVKKKSNRGKSTLYPEDWDAQQVVDAINEAYEAKTFVSGNTYEGLSREGMRIRMYLDNNDKIISAFPIY</sequence>
<evidence type="ECO:0000259" key="1">
    <source>
        <dbReference type="Pfam" id="PF14436"/>
    </source>
</evidence>
<name>A0ABU5CBC3_9BACI</name>
<gene>
    <name evidence="2" type="ORF">RWE15_19550</name>
</gene>
<dbReference type="EMBL" id="JAWDIP010000004">
    <property type="protein sequence ID" value="MDY0396148.1"/>
    <property type="molecule type" value="Genomic_DNA"/>
</dbReference>
<evidence type="ECO:0000313" key="2">
    <source>
        <dbReference type="EMBL" id="MDY0396148.1"/>
    </source>
</evidence>
<proteinExistence type="predicted"/>
<evidence type="ECO:0000313" key="3">
    <source>
        <dbReference type="Proteomes" id="UP001281447"/>
    </source>
</evidence>
<feature type="domain" description="Bacterial EndoU nuclease" evidence="1">
    <location>
        <begin position="24"/>
        <end position="143"/>
    </location>
</feature>
<dbReference type="Pfam" id="PF14436">
    <property type="entry name" value="EndoU_bacteria"/>
    <property type="match status" value="1"/>
</dbReference>
<accession>A0ABU5CBC3</accession>
<organism evidence="2 3">
    <name type="scientific">Tigheibacillus halophilus</name>
    <dbReference type="NCBI Taxonomy" id="361280"/>
    <lineage>
        <taxon>Bacteria</taxon>
        <taxon>Bacillati</taxon>
        <taxon>Bacillota</taxon>
        <taxon>Bacilli</taxon>
        <taxon>Bacillales</taxon>
        <taxon>Bacillaceae</taxon>
        <taxon>Tigheibacillus</taxon>
    </lineage>
</organism>
<protein>
    <submittedName>
        <fullName evidence="2">EndoU domain-containing protein</fullName>
    </submittedName>
</protein>
<dbReference type="Proteomes" id="UP001281447">
    <property type="component" value="Unassembled WGS sequence"/>
</dbReference>